<dbReference type="Pfam" id="PF09699">
    <property type="entry name" value="Paired_CXXCH_1"/>
    <property type="match status" value="1"/>
</dbReference>
<keyword evidence="1" id="KW-0732">Signal</keyword>
<dbReference type="HOGENOM" id="CLU_013154_0_0_5"/>
<evidence type="ECO:0000313" key="5">
    <source>
        <dbReference type="Proteomes" id="UP000006230"/>
    </source>
</evidence>
<dbReference type="Gene3D" id="1.25.40.10">
    <property type="entry name" value="Tetratricopeptide repeat domain"/>
    <property type="match status" value="1"/>
</dbReference>
<evidence type="ECO:0000259" key="3">
    <source>
        <dbReference type="Pfam" id="PF13435"/>
    </source>
</evidence>
<dbReference type="STRING" id="314265.R2601_00740"/>
<name>Q0FV10_SALBH</name>
<accession>Q0FV10</accession>
<dbReference type="eggNOG" id="COG1413">
    <property type="taxonomic scope" value="Bacteria"/>
</dbReference>
<evidence type="ECO:0000259" key="2">
    <source>
        <dbReference type="Pfam" id="PF09699"/>
    </source>
</evidence>
<dbReference type="RefSeq" id="WP_007803633.1">
    <property type="nucleotide sequence ID" value="NZ_DS022279.1"/>
</dbReference>
<reference evidence="4 5" key="1">
    <citation type="journal article" date="2010" name="J. Bacteriol.">
        <title>Genome sequences of Pelagibaca bermudensis HTCC2601T and Maritimibacter alkaliphilus HTCC2654T, the type strains of two marine Roseobacter genera.</title>
        <authorList>
            <person name="Thrash J.C."/>
            <person name="Cho J.C."/>
            <person name="Ferriera S."/>
            <person name="Johnson J."/>
            <person name="Vergin K.L."/>
            <person name="Giovannoni S.J."/>
        </authorList>
    </citation>
    <scope>NUCLEOTIDE SEQUENCE [LARGE SCALE GENOMIC DNA]</scope>
    <source>
        <strain evidence="5">DSM 26914 / JCM 13377 / KCTC 12554 / HTCC2601</strain>
    </source>
</reference>
<dbReference type="GO" id="GO:0016491">
    <property type="term" value="F:oxidoreductase activity"/>
    <property type="evidence" value="ECO:0007669"/>
    <property type="project" value="TreeGrafter"/>
</dbReference>
<dbReference type="Gene3D" id="1.25.10.10">
    <property type="entry name" value="Leucine-rich Repeat Variant"/>
    <property type="match status" value="1"/>
</dbReference>
<evidence type="ECO:0000313" key="4">
    <source>
        <dbReference type="EMBL" id="EAU47921.1"/>
    </source>
</evidence>
<evidence type="ECO:0008006" key="6">
    <source>
        <dbReference type="Google" id="ProtNLM"/>
    </source>
</evidence>
<proteinExistence type="predicted"/>
<dbReference type="Gene3D" id="3.90.10.10">
    <property type="entry name" value="Cytochrome C3"/>
    <property type="match status" value="1"/>
</dbReference>
<dbReference type="EMBL" id="AATQ01000003">
    <property type="protein sequence ID" value="EAU47921.1"/>
    <property type="molecule type" value="Genomic_DNA"/>
</dbReference>
<dbReference type="Proteomes" id="UP000006230">
    <property type="component" value="Unassembled WGS sequence"/>
</dbReference>
<dbReference type="SUPFAM" id="SSF48695">
    <property type="entry name" value="Multiheme cytochromes"/>
    <property type="match status" value="1"/>
</dbReference>
<dbReference type="OrthoDB" id="9814800at2"/>
<gene>
    <name evidence="4" type="ORF">R2601_00740</name>
</gene>
<dbReference type="PANTHER" id="PTHR35038:SF8">
    <property type="entry name" value="C-TYPE POLYHEME CYTOCHROME OMCC"/>
    <property type="match status" value="1"/>
</dbReference>
<dbReference type="InterPro" id="IPR051829">
    <property type="entry name" value="Multiheme_Cytochr_ET"/>
</dbReference>
<dbReference type="InterPro" id="IPR011990">
    <property type="entry name" value="TPR-like_helical_dom_sf"/>
</dbReference>
<dbReference type="Pfam" id="PF13646">
    <property type="entry name" value="HEAT_2"/>
    <property type="match status" value="1"/>
</dbReference>
<feature type="domain" description="Cytochrome c-552/4" evidence="3">
    <location>
        <begin position="177"/>
        <end position="216"/>
    </location>
</feature>
<dbReference type="InterPro" id="IPR011989">
    <property type="entry name" value="ARM-like"/>
</dbReference>
<protein>
    <recommendedName>
        <fullName evidence="6">TPR domain protein</fullName>
    </recommendedName>
</protein>
<dbReference type="InterPro" id="IPR010177">
    <property type="entry name" value="Paired_CXXCH_1"/>
</dbReference>
<dbReference type="AlphaFoldDB" id="Q0FV10"/>
<comment type="caution">
    <text evidence="4">The sequence shown here is derived from an EMBL/GenBank/DDBJ whole genome shotgun (WGS) entry which is preliminary data.</text>
</comment>
<dbReference type="SUPFAM" id="SSF48452">
    <property type="entry name" value="TPR-like"/>
    <property type="match status" value="1"/>
</dbReference>
<dbReference type="PANTHER" id="PTHR35038">
    <property type="entry name" value="DISSIMILATORY SULFITE REDUCTASE SIRA"/>
    <property type="match status" value="1"/>
</dbReference>
<organism evidence="4 5">
    <name type="scientific">Salipiger bermudensis (strain DSM 26914 / JCM 13377 / KCTC 12554 / HTCC2601)</name>
    <name type="common">Pelagibaca bermudensis</name>
    <dbReference type="NCBI Taxonomy" id="314265"/>
    <lineage>
        <taxon>Bacteria</taxon>
        <taxon>Pseudomonadati</taxon>
        <taxon>Pseudomonadota</taxon>
        <taxon>Alphaproteobacteria</taxon>
        <taxon>Rhodobacterales</taxon>
        <taxon>Roseobacteraceae</taxon>
        <taxon>Salipiger</taxon>
    </lineage>
</organism>
<dbReference type="InterPro" id="IPR036280">
    <property type="entry name" value="Multihaem_cyt_sf"/>
</dbReference>
<feature type="domain" description="Doubled CXXCH motif" evidence="2">
    <location>
        <begin position="313"/>
        <end position="343"/>
    </location>
</feature>
<dbReference type="Gene3D" id="1.10.1130.10">
    <property type="entry name" value="Flavocytochrome C3, Chain A"/>
    <property type="match status" value="2"/>
</dbReference>
<dbReference type="Pfam" id="PF13435">
    <property type="entry name" value="Cytochrome_C554"/>
    <property type="match status" value="1"/>
</dbReference>
<evidence type="ECO:0000256" key="1">
    <source>
        <dbReference type="ARBA" id="ARBA00022729"/>
    </source>
</evidence>
<dbReference type="InterPro" id="IPR023155">
    <property type="entry name" value="Cyt_c-552/4"/>
</dbReference>
<sequence>MTALHCKPRGASGRSEFLRRALHSLAAVLLFLIAAPAVAQDYLGSERCIACHTEAGEAWEDSHHALAWTDATADNIRANFDGTEFRLGDMHARFSLSPEGKALVSVTERDQVTTEYEVHSVIGVEPLQQYVLETEPGRLQSFDVVWDTETGDWFHLYPEQNYAPDDGLHWTGPYKTWNSRCAACHATGFEANYDAQTRRFDSTQVEIGVGCEACHGPGSAHLDWAERFETTQEAPPAAYGFTVDMSQPAQAIEQCASCHSRREPFLEGNPVPGTPYHDTYNLSLLREGSYEADGQILDEVYVYGSFLQSKMYAEGVSCSNCHLPHEAELIAEGNAVCTQCHSPAGNPEFPSLPLQVFDGPEHTHHPEGSAGALCKTCHMTERVYMGNDWRADHSFRIPRPDLAAETGAPDACTTCHEDQSPEWAAETLEEWFPDSRHRGPHYGEVLAHGRRDPVRAAPELRGLSLDDDMAGIVRATAIYLLEQAGDPSDAAELEQLLHDPDPLVRSAAVKLQRVAPAMERAPRIMQSLSDPVRSVRMAAAQSMLDAQIASMPGRYERALRNAFAEWQASMGSRLDYPETHLQMGGMALVMRNMPAASGAFAEVTRLDPQLVDAWVMQVRIAAATDDEGGARRLLEQALEHNPGDMTLQIMRRELTGEALDLLPPPSGD</sequence>
<keyword evidence="5" id="KW-1185">Reference proteome</keyword>